<dbReference type="PANTHER" id="PTHR32071:SF57">
    <property type="entry name" value="C4-DICARBOXYLATE TRANSPORT TRANSCRIPTIONAL REGULATORY PROTEIN DCTD"/>
    <property type="match status" value="1"/>
</dbReference>
<keyword evidence="4" id="KW-0804">Transcription</keyword>
<dbReference type="CDD" id="cd00009">
    <property type="entry name" value="AAA"/>
    <property type="match status" value="1"/>
</dbReference>
<evidence type="ECO:0000256" key="2">
    <source>
        <dbReference type="ARBA" id="ARBA00022840"/>
    </source>
</evidence>
<sequence length="593" mass="66089">MAGILLEIQETVEKYASIMAKISNVDVEVVDADLFRVAGTGIFAPFVNMDMSAEGYTYRQVLKTGKLQIIYTPGCDPICQDCPKQNNCTEEIEIAMPILARGKTIGIIGLVGSSEWQRNTILRDEGTYLGLIEQIANFIAAKATERIDQKKQESMLSALSCTIDHMEQGILILGSDRTITLANNEARKQLKMEIVERSPVKLISTRDKINGQSEYLLSVAEKKTSILGEIYIPFKVDESYAEVLVFTRSKNLHQKMYALTAAISTGNIIGSSKETDALRTEIQKVANSTSTVLITGESGTGKEVAATAIWRAGNRRDQQFVALNCAAIPESLLESELFGYVKGAFTGADPNGRIGKFELANQGIIFLDEIGDMPLYLQAKLLRILQDRKIVRIGSNQLIPVDVRVIAATNKDLKSMIADGKFREDLYYRLNVIPLHILPLRQRQKDIPDLANLFAQRYAALFGKSQCRIPPQTMDALLAYPWYGNVRELENTIEFMVNMSDKEGILDLDTLPRDFFEHQRRTADKPDWSANSVKGSSPPTDVQTVLPLKEVERREIQKALQLFGESTQGKKKAAKSLGISLATLYRKTEEFSK</sequence>
<dbReference type="InterPro" id="IPR027417">
    <property type="entry name" value="P-loop_NTPase"/>
</dbReference>
<dbReference type="Proteomes" id="UP000183997">
    <property type="component" value="Unassembled WGS sequence"/>
</dbReference>
<keyword evidence="6" id="KW-0238">DNA-binding</keyword>
<dbReference type="GO" id="GO:0043565">
    <property type="term" value="F:sequence-specific DNA binding"/>
    <property type="evidence" value="ECO:0007669"/>
    <property type="project" value="InterPro"/>
</dbReference>
<name>A0A1M6U6A8_9FIRM</name>
<keyword evidence="1" id="KW-0547">Nucleotide-binding</keyword>
<dbReference type="SUPFAM" id="SSF46689">
    <property type="entry name" value="Homeodomain-like"/>
    <property type="match status" value="1"/>
</dbReference>
<evidence type="ECO:0000256" key="4">
    <source>
        <dbReference type="ARBA" id="ARBA00023163"/>
    </source>
</evidence>
<dbReference type="GO" id="GO:0006355">
    <property type="term" value="P:regulation of DNA-templated transcription"/>
    <property type="evidence" value="ECO:0007669"/>
    <property type="project" value="InterPro"/>
</dbReference>
<dbReference type="STRING" id="1121421.SAMN02745123_02593"/>
<evidence type="ECO:0000256" key="1">
    <source>
        <dbReference type="ARBA" id="ARBA00022741"/>
    </source>
</evidence>
<dbReference type="InterPro" id="IPR003593">
    <property type="entry name" value="AAA+_ATPase"/>
</dbReference>
<evidence type="ECO:0000256" key="3">
    <source>
        <dbReference type="ARBA" id="ARBA00023015"/>
    </source>
</evidence>
<dbReference type="Gene3D" id="1.10.10.60">
    <property type="entry name" value="Homeodomain-like"/>
    <property type="match status" value="1"/>
</dbReference>
<dbReference type="InterPro" id="IPR009057">
    <property type="entry name" value="Homeodomain-like_sf"/>
</dbReference>
<dbReference type="InterPro" id="IPR058031">
    <property type="entry name" value="AAA_lid_NorR"/>
</dbReference>
<reference evidence="7" key="1">
    <citation type="submission" date="2016-11" db="EMBL/GenBank/DDBJ databases">
        <authorList>
            <person name="Varghese N."/>
            <person name="Submissions S."/>
        </authorList>
    </citation>
    <scope>NUCLEOTIDE SEQUENCE [LARGE SCALE GENOMIC DNA]</scope>
    <source>
        <strain evidence="7">DSM 10349</strain>
    </source>
</reference>
<dbReference type="PROSITE" id="PS50045">
    <property type="entry name" value="SIGMA54_INTERACT_4"/>
    <property type="match status" value="1"/>
</dbReference>
<feature type="domain" description="Sigma-54 factor interaction" evidence="5">
    <location>
        <begin position="268"/>
        <end position="498"/>
    </location>
</feature>
<organism evidence="6 7">
    <name type="scientific">Desulforamulus aeronauticus DSM 10349</name>
    <dbReference type="NCBI Taxonomy" id="1121421"/>
    <lineage>
        <taxon>Bacteria</taxon>
        <taxon>Bacillati</taxon>
        <taxon>Bacillota</taxon>
        <taxon>Clostridia</taxon>
        <taxon>Eubacteriales</taxon>
        <taxon>Peptococcaceae</taxon>
        <taxon>Desulforamulus</taxon>
    </lineage>
</organism>
<dbReference type="Pfam" id="PF00158">
    <property type="entry name" value="Sigma54_activat"/>
    <property type="match status" value="1"/>
</dbReference>
<dbReference type="PANTHER" id="PTHR32071">
    <property type="entry name" value="TRANSCRIPTIONAL REGULATORY PROTEIN"/>
    <property type="match status" value="1"/>
</dbReference>
<gene>
    <name evidence="6" type="ORF">SAMN02745123_02593</name>
</gene>
<accession>A0A1M6U6A8</accession>
<dbReference type="SUPFAM" id="SSF52540">
    <property type="entry name" value="P-loop containing nucleoside triphosphate hydrolases"/>
    <property type="match status" value="1"/>
</dbReference>
<keyword evidence="3" id="KW-0805">Transcription regulation</keyword>
<dbReference type="SMART" id="SM00382">
    <property type="entry name" value="AAA"/>
    <property type="match status" value="1"/>
</dbReference>
<dbReference type="RefSeq" id="WP_072915068.1">
    <property type="nucleotide sequence ID" value="NZ_FRAR01000019.1"/>
</dbReference>
<evidence type="ECO:0000313" key="7">
    <source>
        <dbReference type="Proteomes" id="UP000183997"/>
    </source>
</evidence>
<dbReference type="GO" id="GO:0005524">
    <property type="term" value="F:ATP binding"/>
    <property type="evidence" value="ECO:0007669"/>
    <property type="project" value="UniProtKB-KW"/>
</dbReference>
<protein>
    <submittedName>
        <fullName evidence="6">Transcriptional regulator containing PAS, AAA-type ATPase, and DNA-binding Fis domains</fullName>
    </submittedName>
</protein>
<keyword evidence="7" id="KW-1185">Reference proteome</keyword>
<dbReference type="Gene3D" id="1.10.8.60">
    <property type="match status" value="1"/>
</dbReference>
<keyword evidence="2" id="KW-0067">ATP-binding</keyword>
<dbReference type="Pfam" id="PF25601">
    <property type="entry name" value="AAA_lid_14"/>
    <property type="match status" value="1"/>
</dbReference>
<dbReference type="Pfam" id="PF02954">
    <property type="entry name" value="HTH_8"/>
    <property type="match status" value="1"/>
</dbReference>
<evidence type="ECO:0000313" key="6">
    <source>
        <dbReference type="EMBL" id="SHK64727.1"/>
    </source>
</evidence>
<dbReference type="InterPro" id="IPR002078">
    <property type="entry name" value="Sigma_54_int"/>
</dbReference>
<proteinExistence type="predicted"/>
<dbReference type="Gene3D" id="3.40.50.300">
    <property type="entry name" value="P-loop containing nucleotide triphosphate hydrolases"/>
    <property type="match status" value="1"/>
</dbReference>
<dbReference type="InterPro" id="IPR002197">
    <property type="entry name" value="HTH_Fis"/>
</dbReference>
<dbReference type="OrthoDB" id="9803970at2"/>
<dbReference type="EMBL" id="FRAR01000019">
    <property type="protein sequence ID" value="SHK64727.1"/>
    <property type="molecule type" value="Genomic_DNA"/>
</dbReference>
<dbReference type="AlphaFoldDB" id="A0A1M6U6A8"/>
<dbReference type="FunFam" id="3.40.50.300:FF:000006">
    <property type="entry name" value="DNA-binding transcriptional regulator NtrC"/>
    <property type="match status" value="1"/>
</dbReference>
<evidence type="ECO:0000259" key="5">
    <source>
        <dbReference type="PROSITE" id="PS50045"/>
    </source>
</evidence>